<dbReference type="PANTHER" id="PTHR35024">
    <property type="entry name" value="HYPOTHETICAL CYTOSOLIC PROTEIN"/>
    <property type="match status" value="1"/>
</dbReference>
<gene>
    <name evidence="2" type="ORF">A3C15_00885</name>
</gene>
<protein>
    <recommendedName>
        <fullName evidence="4">Cell shape determination protein CcmA</fullName>
    </recommendedName>
</protein>
<accession>A0A1F6M8M1</accession>
<name>A0A1F6M8M1_9BACT</name>
<reference evidence="2 3" key="1">
    <citation type="journal article" date="2016" name="Nat. Commun.">
        <title>Thousands of microbial genomes shed light on interconnected biogeochemical processes in an aquifer system.</title>
        <authorList>
            <person name="Anantharaman K."/>
            <person name="Brown C.T."/>
            <person name="Hug L.A."/>
            <person name="Sharon I."/>
            <person name="Castelle C.J."/>
            <person name="Probst A.J."/>
            <person name="Thomas B.C."/>
            <person name="Singh A."/>
            <person name="Wilkins M.J."/>
            <person name="Karaoz U."/>
            <person name="Brodie E.L."/>
            <person name="Williams K.H."/>
            <person name="Hubbard S.S."/>
            <person name="Banfield J.F."/>
        </authorList>
    </citation>
    <scope>NUCLEOTIDE SEQUENCE [LARGE SCALE GENOMIC DNA]</scope>
</reference>
<dbReference type="InterPro" id="IPR007607">
    <property type="entry name" value="BacA/B"/>
</dbReference>
<dbReference type="EMBL" id="MFQD01000030">
    <property type="protein sequence ID" value="OGH67918.1"/>
    <property type="molecule type" value="Genomic_DNA"/>
</dbReference>
<evidence type="ECO:0000256" key="1">
    <source>
        <dbReference type="ARBA" id="ARBA00044755"/>
    </source>
</evidence>
<evidence type="ECO:0000313" key="3">
    <source>
        <dbReference type="Proteomes" id="UP000176532"/>
    </source>
</evidence>
<evidence type="ECO:0000313" key="2">
    <source>
        <dbReference type="EMBL" id="OGH67918.1"/>
    </source>
</evidence>
<dbReference type="Proteomes" id="UP000176532">
    <property type="component" value="Unassembled WGS sequence"/>
</dbReference>
<dbReference type="AlphaFoldDB" id="A0A1F6M8M1"/>
<dbReference type="Pfam" id="PF04519">
    <property type="entry name" value="Bactofilin"/>
    <property type="match status" value="1"/>
</dbReference>
<dbReference type="STRING" id="1798682.A3C15_00885"/>
<sequence length="151" mass="15744">MTSPTMQSAAPHEVETIVGPSVKVEGDFNSQGNVLIQGTVSGNVKTDKYLQVEEGAKIMASVRADSVKVSGEIQGNVRAKNTIELTPTARVVGDIEAKTLIIAPGAILHGKCAMLGSSEMADAKSKSGAAKRKDSEIEYAFPKSLVDEAAA</sequence>
<proteinExistence type="inferred from homology"/>
<comment type="caution">
    <text evidence="2">The sequence shown here is derived from an EMBL/GenBank/DDBJ whole genome shotgun (WGS) entry which is preliminary data.</text>
</comment>
<evidence type="ECO:0008006" key="4">
    <source>
        <dbReference type="Google" id="ProtNLM"/>
    </source>
</evidence>
<comment type="similarity">
    <text evidence="1">Belongs to the bactofilin family.</text>
</comment>
<organism evidence="2 3">
    <name type="scientific">Candidatus Magasanikbacteria bacterium RIFCSPHIGHO2_02_FULL_50_9b</name>
    <dbReference type="NCBI Taxonomy" id="1798682"/>
    <lineage>
        <taxon>Bacteria</taxon>
        <taxon>Candidatus Magasanikiibacteriota</taxon>
    </lineage>
</organism>
<dbReference type="PANTHER" id="PTHR35024:SF4">
    <property type="entry name" value="POLYMER-FORMING CYTOSKELETAL PROTEIN"/>
    <property type="match status" value="1"/>
</dbReference>